<accession>A0A8J9VPA5</accession>
<proteinExistence type="predicted"/>
<dbReference type="EMBL" id="OV170224">
    <property type="protein sequence ID" value="CAH0724060.1"/>
    <property type="molecule type" value="Genomic_DNA"/>
</dbReference>
<dbReference type="OrthoDB" id="7490182at2759"/>
<evidence type="ECO:0000313" key="2">
    <source>
        <dbReference type="EMBL" id="CAH0724060.1"/>
    </source>
</evidence>
<feature type="non-terminal residue" evidence="2">
    <location>
        <position position="185"/>
    </location>
</feature>
<protein>
    <submittedName>
        <fullName evidence="2">Uncharacterized protein</fullName>
    </submittedName>
</protein>
<sequence length="185" mass="21754">MYAPVSFQASIILHLTLESLSQFLPPSIFQQQPGPMSPMIMPPSMQMSPYPQQRLPVMVMPYHSKAADKKYLKRKNRKHKYYEDSEYYSDSESCSSSNEYLRSHKRGHRKKKRQVLTPVISYVTRNGRVVYQKRIKKENAGDWLEIGKDKVLSKYVEREKESGEMTIGDLKHKYGLKKHHHHNDK</sequence>
<gene>
    <name evidence="2" type="ORF">BINO364_LOCUS9819</name>
</gene>
<evidence type="ECO:0000256" key="1">
    <source>
        <dbReference type="SAM" id="MobiDB-lite"/>
    </source>
</evidence>
<keyword evidence="3" id="KW-1185">Reference proteome</keyword>
<feature type="compositionally biased region" description="Low complexity" evidence="1">
    <location>
        <begin position="91"/>
        <end position="100"/>
    </location>
</feature>
<feature type="region of interest" description="Disordered" evidence="1">
    <location>
        <begin position="91"/>
        <end position="112"/>
    </location>
</feature>
<evidence type="ECO:0000313" key="3">
    <source>
        <dbReference type="Proteomes" id="UP000838878"/>
    </source>
</evidence>
<name>A0A8J9VPA5_9NEOP</name>
<dbReference type="Proteomes" id="UP000838878">
    <property type="component" value="Chromosome 4"/>
</dbReference>
<dbReference type="AlphaFoldDB" id="A0A8J9VPA5"/>
<feature type="compositionally biased region" description="Basic residues" evidence="1">
    <location>
        <begin position="103"/>
        <end position="112"/>
    </location>
</feature>
<reference evidence="2" key="1">
    <citation type="submission" date="2021-12" db="EMBL/GenBank/DDBJ databases">
        <authorList>
            <person name="Martin H S."/>
        </authorList>
    </citation>
    <scope>NUCLEOTIDE SEQUENCE</scope>
</reference>
<organism evidence="2 3">
    <name type="scientific">Brenthis ino</name>
    <name type="common">lesser marbled fritillary</name>
    <dbReference type="NCBI Taxonomy" id="405034"/>
    <lineage>
        <taxon>Eukaryota</taxon>
        <taxon>Metazoa</taxon>
        <taxon>Ecdysozoa</taxon>
        <taxon>Arthropoda</taxon>
        <taxon>Hexapoda</taxon>
        <taxon>Insecta</taxon>
        <taxon>Pterygota</taxon>
        <taxon>Neoptera</taxon>
        <taxon>Endopterygota</taxon>
        <taxon>Lepidoptera</taxon>
        <taxon>Glossata</taxon>
        <taxon>Ditrysia</taxon>
        <taxon>Papilionoidea</taxon>
        <taxon>Nymphalidae</taxon>
        <taxon>Heliconiinae</taxon>
        <taxon>Argynnini</taxon>
        <taxon>Brenthis</taxon>
    </lineage>
</organism>